<protein>
    <submittedName>
        <fullName evidence="2">Uncharacterized protein</fullName>
    </submittedName>
</protein>
<dbReference type="AlphaFoldDB" id="A0A2P2QYC4"/>
<accession>A0A2P2QYC4</accession>
<feature type="chain" id="PRO_5015165045" evidence="1">
    <location>
        <begin position="17"/>
        <end position="36"/>
    </location>
</feature>
<keyword evidence="1" id="KW-0732">Signal</keyword>
<name>A0A2P2QYC4_RHIMU</name>
<proteinExistence type="predicted"/>
<feature type="signal peptide" evidence="1">
    <location>
        <begin position="1"/>
        <end position="16"/>
    </location>
</feature>
<evidence type="ECO:0000256" key="1">
    <source>
        <dbReference type="SAM" id="SignalP"/>
    </source>
</evidence>
<sequence length="36" mass="4122">MILLAMLVFVVEYSHHVIRAPGHQSKEQICTRITSL</sequence>
<organism evidence="2">
    <name type="scientific">Rhizophora mucronata</name>
    <name type="common">Asiatic mangrove</name>
    <dbReference type="NCBI Taxonomy" id="61149"/>
    <lineage>
        <taxon>Eukaryota</taxon>
        <taxon>Viridiplantae</taxon>
        <taxon>Streptophyta</taxon>
        <taxon>Embryophyta</taxon>
        <taxon>Tracheophyta</taxon>
        <taxon>Spermatophyta</taxon>
        <taxon>Magnoliopsida</taxon>
        <taxon>eudicotyledons</taxon>
        <taxon>Gunneridae</taxon>
        <taxon>Pentapetalae</taxon>
        <taxon>rosids</taxon>
        <taxon>fabids</taxon>
        <taxon>Malpighiales</taxon>
        <taxon>Rhizophoraceae</taxon>
        <taxon>Rhizophora</taxon>
    </lineage>
</organism>
<dbReference type="EMBL" id="GGEC01091390">
    <property type="protein sequence ID" value="MBX71874.1"/>
    <property type="molecule type" value="Transcribed_RNA"/>
</dbReference>
<reference evidence="2" key="1">
    <citation type="submission" date="2018-02" db="EMBL/GenBank/DDBJ databases">
        <title>Rhizophora mucronata_Transcriptome.</title>
        <authorList>
            <person name="Meera S.P."/>
            <person name="Sreeshan A."/>
            <person name="Augustine A."/>
        </authorList>
    </citation>
    <scope>NUCLEOTIDE SEQUENCE</scope>
    <source>
        <tissue evidence="2">Leaf</tissue>
    </source>
</reference>
<evidence type="ECO:0000313" key="2">
    <source>
        <dbReference type="EMBL" id="MBX71874.1"/>
    </source>
</evidence>